<evidence type="ECO:0000313" key="3">
    <source>
        <dbReference type="Proteomes" id="UP001216595"/>
    </source>
</evidence>
<dbReference type="EMBL" id="JAQQKW010000001">
    <property type="protein sequence ID" value="MDC7692967.1"/>
    <property type="molecule type" value="Genomic_DNA"/>
</dbReference>
<evidence type="ECO:0000256" key="1">
    <source>
        <dbReference type="SAM" id="Phobius"/>
    </source>
</evidence>
<keyword evidence="1" id="KW-0812">Transmembrane</keyword>
<keyword evidence="1" id="KW-1133">Transmembrane helix</keyword>
<gene>
    <name evidence="2" type="primary">lptC</name>
    <name evidence="2" type="ORF">PQU94_01590</name>
</gene>
<name>A0ABT5IAB5_9CAUL</name>
<keyword evidence="3" id="KW-1185">Reference proteome</keyword>
<keyword evidence="1" id="KW-0472">Membrane</keyword>
<accession>A0ABT5IAB5</accession>
<dbReference type="NCBIfam" id="TIGR04409">
    <property type="entry name" value="LptC_YrbK"/>
    <property type="match status" value="1"/>
</dbReference>
<comment type="caution">
    <text evidence="2">The sequence shown here is derived from an EMBL/GenBank/DDBJ whole genome shotgun (WGS) entry which is preliminary data.</text>
</comment>
<dbReference type="RefSeq" id="WP_272739744.1">
    <property type="nucleotide sequence ID" value="NZ_JAQQKW010000001.1"/>
</dbReference>
<feature type="transmembrane region" description="Helical" evidence="1">
    <location>
        <begin position="37"/>
        <end position="56"/>
    </location>
</feature>
<reference evidence="2 3" key="1">
    <citation type="submission" date="2023-01" db="EMBL/GenBank/DDBJ databases">
        <title>Novel species of the genus Asticcacaulis isolated from rivers.</title>
        <authorList>
            <person name="Lu H."/>
        </authorList>
    </citation>
    <scope>NUCLEOTIDE SEQUENCE [LARGE SCALE GENOMIC DNA]</scope>
    <source>
        <strain evidence="2 3">DXS10W</strain>
    </source>
</reference>
<dbReference type="Proteomes" id="UP001216595">
    <property type="component" value="Unassembled WGS sequence"/>
</dbReference>
<organism evidence="2 3">
    <name type="scientific">Asticcacaulis currens</name>
    <dbReference type="NCBI Taxonomy" id="2984210"/>
    <lineage>
        <taxon>Bacteria</taxon>
        <taxon>Pseudomonadati</taxon>
        <taxon>Pseudomonadota</taxon>
        <taxon>Alphaproteobacteria</taxon>
        <taxon>Caulobacterales</taxon>
        <taxon>Caulobacteraceae</taxon>
        <taxon>Asticcacaulis</taxon>
    </lineage>
</organism>
<dbReference type="Gene3D" id="2.60.450.10">
    <property type="entry name" value="Lipopolysaccharide (LPS) transport protein A like domain"/>
    <property type="match status" value="1"/>
</dbReference>
<dbReference type="InterPro" id="IPR010664">
    <property type="entry name" value="LipoPS_assembly_LptC-rel"/>
</dbReference>
<protein>
    <submittedName>
        <fullName evidence="2">LPS export ABC transporter periplasmic protein LptC</fullName>
    </submittedName>
</protein>
<dbReference type="Pfam" id="PF06835">
    <property type="entry name" value="LptC"/>
    <property type="match status" value="1"/>
</dbReference>
<evidence type="ECO:0000313" key="2">
    <source>
        <dbReference type="EMBL" id="MDC7692967.1"/>
    </source>
</evidence>
<proteinExistence type="predicted"/>
<sequence length="218" mass="24068">MPAIDTATHDTAADRHRLNVQALAWKKRSRKIARLRLIFPGLIIGMIGLMIVWIVVQSVINSMNVYTTSGEDIRMTNPFYTDRSRNGERYEMRGLEAVRKGRNSQIVSLTAPRLEIRSENSRPSSLEGAAGVYDDTRRRFTVNKDVTLSSGNGMALRTQAADVDLQNAVISGDAPVEGRWQTGSVNAQGFRVEQNGRKVVFYGKPGQQVTGTLSGGED</sequence>
<dbReference type="InterPro" id="IPR026265">
    <property type="entry name" value="LptC"/>
</dbReference>